<evidence type="ECO:0000256" key="3">
    <source>
        <dbReference type="ARBA" id="ARBA00023300"/>
    </source>
</evidence>
<gene>
    <name evidence="5" type="primary">ppcA</name>
    <name evidence="5" type="ORF">COU24_02925</name>
</gene>
<comment type="caution">
    <text evidence="5">The sequence shown here is derived from an EMBL/GenBank/DDBJ whole genome shotgun (WGS) entry which is preliminary data.</text>
</comment>
<dbReference type="SUPFAM" id="SSF51621">
    <property type="entry name" value="Phosphoenolpyruvate/pyruvate domain"/>
    <property type="match status" value="1"/>
</dbReference>
<reference evidence="6" key="1">
    <citation type="submission" date="2017-09" db="EMBL/GenBank/DDBJ databases">
        <title>Depth-based differentiation of microbial function through sediment-hosted aquifers and enrichment of novel symbionts in the deep terrestrial subsurface.</title>
        <authorList>
            <person name="Probst A.J."/>
            <person name="Ladd B."/>
            <person name="Jarett J.K."/>
            <person name="Geller-Mcgrath D.E."/>
            <person name="Sieber C.M.K."/>
            <person name="Emerson J.B."/>
            <person name="Anantharaman K."/>
            <person name="Thomas B.C."/>
            <person name="Malmstrom R."/>
            <person name="Stieglmeier M."/>
            <person name="Klingl A."/>
            <person name="Woyke T."/>
            <person name="Ryan C.M."/>
            <person name="Banfield J.F."/>
        </authorList>
    </citation>
    <scope>NUCLEOTIDE SEQUENCE [LARGE SCALE GENOMIC DNA]</scope>
</reference>
<accession>A0A2H0U539</accession>
<organism evidence="5 6">
    <name type="scientific">Candidatus Kuenenbacteria bacterium CG10_big_fil_rev_8_21_14_0_10_39_14</name>
    <dbReference type="NCBI Taxonomy" id="1974619"/>
    <lineage>
        <taxon>Bacteria</taxon>
        <taxon>Candidatus Kueneniibacteriota</taxon>
    </lineage>
</organism>
<keyword evidence="3" id="KW-0120">Carbon dioxide fixation</keyword>
<dbReference type="InterPro" id="IPR007566">
    <property type="entry name" value="PEP_COase_arc-type"/>
</dbReference>
<keyword evidence="1" id="KW-0460">Magnesium</keyword>
<dbReference type="GO" id="GO:0015977">
    <property type="term" value="P:carbon fixation"/>
    <property type="evidence" value="ECO:0007669"/>
    <property type="project" value="UniProtKB-KW"/>
</dbReference>
<dbReference type="GO" id="GO:0006099">
    <property type="term" value="P:tricarboxylic acid cycle"/>
    <property type="evidence" value="ECO:0007669"/>
    <property type="project" value="InterPro"/>
</dbReference>
<evidence type="ECO:0000313" key="5">
    <source>
        <dbReference type="EMBL" id="PIR80631.1"/>
    </source>
</evidence>
<proteinExistence type="inferred from homology"/>
<dbReference type="EC" id="4.1.1.31" evidence="4"/>
<dbReference type="AlphaFoldDB" id="A0A2H0U539"/>
<name>A0A2H0U539_9BACT</name>
<keyword evidence="5" id="KW-0670">Pyruvate</keyword>
<dbReference type="InterPro" id="IPR015813">
    <property type="entry name" value="Pyrv/PenolPyrv_kinase-like_dom"/>
</dbReference>
<dbReference type="Pfam" id="PF14010">
    <property type="entry name" value="PEPcase_2"/>
    <property type="match status" value="1"/>
</dbReference>
<evidence type="ECO:0000256" key="4">
    <source>
        <dbReference type="NCBIfam" id="TIGR02751"/>
    </source>
</evidence>
<dbReference type="PIRSF" id="PIRSF006677">
    <property type="entry name" value="UCP006677"/>
    <property type="match status" value="1"/>
</dbReference>
<evidence type="ECO:0000256" key="2">
    <source>
        <dbReference type="ARBA" id="ARBA00023239"/>
    </source>
</evidence>
<sequence>MRHIPATMATQHPDNACAPYWETDGNGFVNLYEELRECLSCYRDLGVDEFMWDWEGKYADEAVIDKLFSNYFDYFKKNQLGRDKFLTFRLPNVWHEKGYSLLRALMVILTSEDFARDIKFYRQPLFEVILPMCERAEQLIYMQKSFQKLARFKSKQFEHRTDENTDYLEIIPLIEDVKYQANIAKLLNEYLELHQRHFKRRPKYLRVFLARSDPALSSGLVANVLANKIALSEINKFAGEKKISIYPILGAGSLVFRGGLNPENVKNFVKEYAGVKTVTIQSGFRYDYPLLNVKKALNYLKHNLQKQAALEMTKGEISLLKKIINQFEHDYQAIISRIAADMAPFFEAVPSRRERRLHIGFLSYRRQAGKNHLPRAIAFTAAFYSIGVPPEFIGLGNTFKKLSAKELALVGKYYVNLVPDLVNAGRYLNRGNLAILIKHNQAWAVIEQGISLLEKTLGINLGPKTQDDWLHKNITANVLLLKNKKEKVRELMIETGKIRQSLG</sequence>
<protein>
    <recommendedName>
        <fullName evidence="4">Phosphoenolpyruvate carboxylase</fullName>
        <ecNumber evidence="4">4.1.1.31</ecNumber>
    </recommendedName>
</protein>
<dbReference type="GO" id="GO:0008964">
    <property type="term" value="F:phosphoenolpyruvate carboxylase activity"/>
    <property type="evidence" value="ECO:0007669"/>
    <property type="project" value="UniProtKB-UniRule"/>
</dbReference>
<dbReference type="Proteomes" id="UP000229128">
    <property type="component" value="Unassembled WGS sequence"/>
</dbReference>
<evidence type="ECO:0000313" key="6">
    <source>
        <dbReference type="Proteomes" id="UP000229128"/>
    </source>
</evidence>
<dbReference type="HAMAP" id="MF_01904">
    <property type="entry name" value="PEPcase_type2"/>
    <property type="match status" value="1"/>
</dbReference>
<keyword evidence="2" id="KW-0456">Lyase</keyword>
<dbReference type="NCBIfam" id="TIGR02751">
    <property type="entry name" value="PEPCase_arch"/>
    <property type="match status" value="1"/>
</dbReference>
<dbReference type="EMBL" id="PFBQ01000054">
    <property type="protein sequence ID" value="PIR80631.1"/>
    <property type="molecule type" value="Genomic_DNA"/>
</dbReference>
<evidence type="ECO:0000256" key="1">
    <source>
        <dbReference type="ARBA" id="ARBA00022842"/>
    </source>
</evidence>